<organism evidence="1 2">
    <name type="scientific">Shimia haliotis</name>
    <dbReference type="NCBI Taxonomy" id="1280847"/>
    <lineage>
        <taxon>Bacteria</taxon>
        <taxon>Pseudomonadati</taxon>
        <taxon>Pseudomonadota</taxon>
        <taxon>Alphaproteobacteria</taxon>
        <taxon>Rhodobacterales</taxon>
        <taxon>Roseobacteraceae</taxon>
    </lineage>
</organism>
<gene>
    <name evidence="1" type="ORF">SAMN04488036_103216</name>
</gene>
<dbReference type="STRING" id="1280847.SAMN04488036_103216"/>
<dbReference type="SUPFAM" id="SSF52540">
    <property type="entry name" value="P-loop containing nucleoside triphosphate hydrolases"/>
    <property type="match status" value="1"/>
</dbReference>
<evidence type="ECO:0000313" key="2">
    <source>
        <dbReference type="Proteomes" id="UP000198851"/>
    </source>
</evidence>
<dbReference type="EMBL" id="FOSZ01000003">
    <property type="protein sequence ID" value="SFK93410.1"/>
    <property type="molecule type" value="Genomic_DNA"/>
</dbReference>
<dbReference type="OrthoDB" id="981508at2"/>
<evidence type="ECO:0008006" key="3">
    <source>
        <dbReference type="Google" id="ProtNLM"/>
    </source>
</evidence>
<dbReference type="Proteomes" id="UP000198851">
    <property type="component" value="Unassembled WGS sequence"/>
</dbReference>
<dbReference type="Gene3D" id="3.40.50.300">
    <property type="entry name" value="P-loop containing nucleotide triphosphate hydrolases"/>
    <property type="match status" value="1"/>
</dbReference>
<keyword evidence="2" id="KW-1185">Reference proteome</keyword>
<dbReference type="RefSeq" id="WP_093323165.1">
    <property type="nucleotide sequence ID" value="NZ_FOSZ01000003.1"/>
</dbReference>
<dbReference type="AlphaFoldDB" id="A0A1I4DKY1"/>
<protein>
    <recommendedName>
        <fullName evidence="3">Sulfotransferase family protein</fullName>
    </recommendedName>
</protein>
<proteinExistence type="predicted"/>
<accession>A0A1I4DKY1</accession>
<evidence type="ECO:0000313" key="1">
    <source>
        <dbReference type="EMBL" id="SFK93410.1"/>
    </source>
</evidence>
<sequence>MRRIILGVGAQKAATTWLYSQISKDPAFSAPFAKEMHVLDLAFIDAFGAERKQVEDRARKVDAASSLQCDDPKSVHRFSMIENVERYFDYYDALIGELEGLSSDITPSYAALPVDALRRVNAGFRSRSIEPRVVFVMREPVTRLESAAKMVVRKRGESQDAKKQVISLMETYAGTEQDLSRADYRRTATNLQRSFEQHQIFLGFYETLFHPSELQRLAEFLGMANHRFSTEERDFASPFKLTYPVGFLEDLRAKYDDQYKFAGEVLGFDTSIWDDARRELYE</sequence>
<reference evidence="2" key="1">
    <citation type="submission" date="2016-10" db="EMBL/GenBank/DDBJ databases">
        <authorList>
            <person name="Varghese N."/>
            <person name="Submissions S."/>
        </authorList>
    </citation>
    <scope>NUCLEOTIDE SEQUENCE [LARGE SCALE GENOMIC DNA]</scope>
    <source>
        <strain evidence="2">DSM 28453</strain>
    </source>
</reference>
<dbReference type="InterPro" id="IPR027417">
    <property type="entry name" value="P-loop_NTPase"/>
</dbReference>
<name>A0A1I4DKY1_9RHOB</name>